<dbReference type="EMBL" id="CP038013">
    <property type="protein sequence ID" value="QBQ07744.1"/>
    <property type="molecule type" value="Genomic_DNA"/>
</dbReference>
<sequence length="456" mass="54552">MLLKKIIVENFITPGTQIFEFDEEQNLIGGEFYNLSQLTIINELLNGDWKRSTASFEKYYPKFARKVKNMDLKIDVLVIFNEEELEHLNRFAIKMVGREQKSTAWFYSIHCHYPFIFPILTLTPAEFPTNDTTFALGNHYEKFWKSNLSKRDILTVGGLNAVGMFREKYFEYRQMMVRASELQTHKRYLDVIKSTFRYDEEFLRKVGDIIYQIEDGDIIQYGDQHDFFFRNEKFKEFLDNVPLFRENKLVQYDFSELLFEFYLKDLQWSYSIKTSVDTYEIKKIIFEKNCARPITAPDFISRFNFDFKVSKNMATKNFQKKFIDDESDPIIFVELEQPHNMFNDKSKFLNLDDIDDEKEMKNLKVLKPSIKQDKAILLEEKNDKIRVAQKRELEAKELKRKLRREKAILLKEQRQQMKQQTQKSKKQLSKSKINKSKMPNLSKNQAKVKKSPTRFK</sequence>
<organism evidence="2 3">
    <name type="scientific">Spiroplasma gladiatoris</name>
    <dbReference type="NCBI Taxonomy" id="2143"/>
    <lineage>
        <taxon>Bacteria</taxon>
        <taxon>Bacillati</taxon>
        <taxon>Mycoplasmatota</taxon>
        <taxon>Mollicutes</taxon>
        <taxon>Entomoplasmatales</taxon>
        <taxon>Spiroplasmataceae</taxon>
        <taxon>Spiroplasma</taxon>
    </lineage>
</organism>
<reference evidence="2 3" key="1">
    <citation type="submission" date="2019-03" db="EMBL/GenBank/DDBJ databases">
        <title>Complete genome sequence of Spiroplasma gladiatoris TG-1 (DSM 22552).</title>
        <authorList>
            <person name="Lin Y.-C."/>
            <person name="Chou L."/>
            <person name="Kuo C.-H."/>
        </authorList>
    </citation>
    <scope>NUCLEOTIDE SEQUENCE [LARGE SCALE GENOMIC DNA]</scope>
    <source>
        <strain evidence="2 3">TG-1</strain>
    </source>
</reference>
<feature type="compositionally biased region" description="Basic residues" evidence="1">
    <location>
        <begin position="423"/>
        <end position="435"/>
    </location>
</feature>
<evidence type="ECO:0000313" key="3">
    <source>
        <dbReference type="Proteomes" id="UP000294309"/>
    </source>
</evidence>
<dbReference type="Proteomes" id="UP000294309">
    <property type="component" value="Chromosome"/>
</dbReference>
<feature type="compositionally biased region" description="Basic residues" evidence="1">
    <location>
        <begin position="446"/>
        <end position="456"/>
    </location>
</feature>
<dbReference type="OrthoDB" id="388193at2"/>
<dbReference type="AlphaFoldDB" id="A0A4P7AH32"/>
<dbReference type="RefSeq" id="WP_134297533.1">
    <property type="nucleotide sequence ID" value="NZ_CP038013.1"/>
</dbReference>
<protein>
    <submittedName>
        <fullName evidence="2">Uncharacterized protein</fullName>
    </submittedName>
</protein>
<proteinExistence type="predicted"/>
<accession>A0A4P7AH32</accession>
<evidence type="ECO:0000256" key="1">
    <source>
        <dbReference type="SAM" id="MobiDB-lite"/>
    </source>
</evidence>
<dbReference type="KEGG" id="sgq:SGLAD_v1c05450"/>
<gene>
    <name evidence="2" type="ORF">SGLAD_v1c05450</name>
</gene>
<keyword evidence="3" id="KW-1185">Reference proteome</keyword>
<feature type="region of interest" description="Disordered" evidence="1">
    <location>
        <begin position="413"/>
        <end position="456"/>
    </location>
</feature>
<name>A0A4P7AH32_9MOLU</name>
<evidence type="ECO:0000313" key="2">
    <source>
        <dbReference type="EMBL" id="QBQ07744.1"/>
    </source>
</evidence>